<dbReference type="Proteomes" id="UP000092462">
    <property type="component" value="Unassembled WGS sequence"/>
</dbReference>
<dbReference type="GO" id="GO:0003725">
    <property type="term" value="F:double-stranded RNA binding"/>
    <property type="evidence" value="ECO:0007669"/>
    <property type="project" value="TreeGrafter"/>
</dbReference>
<evidence type="ECO:0000256" key="3">
    <source>
        <dbReference type="SAM" id="MobiDB-lite"/>
    </source>
</evidence>
<dbReference type="GO" id="GO:0071011">
    <property type="term" value="C:precatalytic spliceosome"/>
    <property type="evidence" value="ECO:0007669"/>
    <property type="project" value="TreeGrafter"/>
</dbReference>
<evidence type="ECO:0000313" key="5">
    <source>
        <dbReference type="Proteomes" id="UP000092462"/>
    </source>
</evidence>
<dbReference type="SMART" id="SM00572">
    <property type="entry name" value="DZF"/>
    <property type="match status" value="1"/>
</dbReference>
<dbReference type="VEuPathDB" id="VectorBase:PPAPM1_000628"/>
<comment type="subcellular location">
    <subcellularLocation>
        <location evidence="1">Nucleus</location>
    </subcellularLocation>
</comment>
<feature type="region of interest" description="Disordered" evidence="3">
    <location>
        <begin position="99"/>
        <end position="148"/>
    </location>
</feature>
<dbReference type="VEuPathDB" id="VectorBase:PPAI008071"/>
<organism evidence="4 5">
    <name type="scientific">Phlebotomus papatasi</name>
    <name type="common">Sandfly</name>
    <dbReference type="NCBI Taxonomy" id="29031"/>
    <lineage>
        <taxon>Eukaryota</taxon>
        <taxon>Metazoa</taxon>
        <taxon>Ecdysozoa</taxon>
        <taxon>Arthropoda</taxon>
        <taxon>Hexapoda</taxon>
        <taxon>Insecta</taxon>
        <taxon>Pterygota</taxon>
        <taxon>Neoptera</taxon>
        <taxon>Endopterygota</taxon>
        <taxon>Diptera</taxon>
        <taxon>Nematocera</taxon>
        <taxon>Psychodoidea</taxon>
        <taxon>Psychodidae</taxon>
        <taxon>Phlebotomus</taxon>
        <taxon>Phlebotomus</taxon>
    </lineage>
</organism>
<dbReference type="GO" id="GO:0003727">
    <property type="term" value="F:single-stranded RNA binding"/>
    <property type="evidence" value="ECO:0007669"/>
    <property type="project" value="TreeGrafter"/>
</dbReference>
<keyword evidence="2" id="KW-0539">Nucleus</keyword>
<protein>
    <submittedName>
        <fullName evidence="4">Uncharacterized protein</fullName>
    </submittedName>
</protein>
<dbReference type="InterPro" id="IPR026822">
    <property type="entry name" value="Spp2/MOS2_G-patch"/>
</dbReference>
<dbReference type="EMBL" id="AJVK01063132">
    <property type="status" value="NOT_ANNOTATED_CDS"/>
    <property type="molecule type" value="Genomic_DNA"/>
</dbReference>
<dbReference type="Pfam" id="PF12656">
    <property type="entry name" value="G-patch_2"/>
    <property type="match status" value="1"/>
</dbReference>
<evidence type="ECO:0000256" key="1">
    <source>
        <dbReference type="ARBA" id="ARBA00004123"/>
    </source>
</evidence>
<evidence type="ECO:0000313" key="4">
    <source>
        <dbReference type="EnsemblMetazoa" id="PPAI008071-PA"/>
    </source>
</evidence>
<evidence type="ECO:0000256" key="2">
    <source>
        <dbReference type="ARBA" id="ARBA00023242"/>
    </source>
</evidence>
<dbReference type="AlphaFoldDB" id="A0A1B0DIT4"/>
<dbReference type="InterPro" id="IPR049402">
    <property type="entry name" value="DZF_dom_C"/>
</dbReference>
<sequence length="373" mass="41328">MELLTEKVISSAGIPLSPGDCMRRVMEAAASGLFINGPGILDPCEKEPHDAFSGLSKQQREDLTSSAQRFLRYIAFRQIHKVLGMDPLPQPKYVPRQWRFNRKRRRSGTEGAENEGDQVPSVDGKMVKKDEGGPGDKMDSEPTKSVMDGKKISFGFSKIVKKPQLNSVPKKEEEKIELIECLEGQEIKVSGKTSPTVSAPLVIPLKNGTSPLERLIEKKKPQEKQEGSTEVSSEINKEETLEQRAAREIIESLRKAEEASEEKVFAVPLKADDLPLDGASESTLDDYDSVPIQQFGLAMLRGMGWKEEEHKKKENIDETIVCRPKGLGLGADKVVKSTKPQNSSSVSKEELKIKKDAHVKILGGKFAEMYGQV</sequence>
<feature type="compositionally biased region" description="Basic and acidic residues" evidence="3">
    <location>
        <begin position="125"/>
        <end position="148"/>
    </location>
</feature>
<dbReference type="VEuPathDB" id="VectorBase:PPAPM1_000429"/>
<feature type="compositionally biased region" description="Basic and acidic residues" evidence="3">
    <location>
        <begin position="214"/>
        <end position="227"/>
    </location>
</feature>
<reference evidence="4" key="1">
    <citation type="submission" date="2022-08" db="UniProtKB">
        <authorList>
            <consortium name="EnsemblMetazoa"/>
        </authorList>
    </citation>
    <scope>IDENTIFICATION</scope>
    <source>
        <strain evidence="4">Israel</strain>
    </source>
</reference>
<dbReference type="Pfam" id="PF20965">
    <property type="entry name" value="DZF_C"/>
    <property type="match status" value="1"/>
</dbReference>
<dbReference type="PANTHER" id="PTHR45762:SF3">
    <property type="entry name" value="ZINC-FINGER PROTEIN AT 72D, ISOFORM B"/>
    <property type="match status" value="1"/>
</dbReference>
<dbReference type="PROSITE" id="PS51703">
    <property type="entry name" value="DZF"/>
    <property type="match status" value="1"/>
</dbReference>
<dbReference type="EnsemblMetazoa" id="PPAI008071-RA">
    <property type="protein sequence ID" value="PPAI008071-PA"/>
    <property type="gene ID" value="PPAI008071"/>
</dbReference>
<name>A0A1B0DIT4_PHLPP</name>
<proteinExistence type="predicted"/>
<accession>A0A1B0DIT4</accession>
<dbReference type="FunFam" id="1.10.1410.40:FF:000001">
    <property type="entry name" value="interleukin enhancer-binding factor 3 isoform X1"/>
    <property type="match status" value="1"/>
</dbReference>
<dbReference type="Gene3D" id="1.10.1410.40">
    <property type="match status" value="1"/>
</dbReference>
<dbReference type="InterPro" id="IPR006561">
    <property type="entry name" value="DZF_dom"/>
</dbReference>
<dbReference type="PANTHER" id="PTHR45762">
    <property type="entry name" value="ZINC FINGER RNA-BINDING PROTEIN"/>
    <property type="match status" value="1"/>
</dbReference>
<feature type="region of interest" description="Disordered" evidence="3">
    <location>
        <begin position="213"/>
        <end position="243"/>
    </location>
</feature>
<keyword evidence="5" id="KW-1185">Reference proteome</keyword>